<sequence length="651" mass="71455">MQSLPPQPHPLLSSPTPPPSNPTPLPLLPAPMAALPITPVPALYVGDLHPDVSDSALFDFFSSLGPVASVRVCRDSVSGRSLGYGYVNYISPEHASRAIVDLNHTLLNGKPLRIMWSRRDPDARNSGIGNLFVKNLAETIDNVKLHQIFASFGNVLSCKVAAHQDGKSKCYGFVQFDSQESATLSISKLNGSIVEGKQIYVANFIKKSERVLPSPDAKYTNLYMKNLDQDITEELIELKFSEFGKIDKVAIAKDSNGESKGFGFVSFESPDSAKKAMESMNGVQLGTKTLYVARAQKKAERQEFLKRLYEERRNEQIRKYMASNVYVKNIADDIDDAILGEHFSQCGTIISAKVMCDDKGLSKGFGFVCFSSPDEASKAVNTLHGCMFHGKPLYVSIAQRKEDRKAQLQLQHAQRIAGLAGSPAAVIPSAYPPVYYPPMSPRQSLYYQPFGVRSGWRPNSFLTPRPAFQSMPLPGMPNTPRQHRQNRSRTNGHGVSQSGQSLSYALQQPNHSPNLSNDSGGQQRSGQMKYVPNVRQRDLRNGSVPPAASNPQGTEMLSSMLAAASPEQQKQMLGDRLYPLVMKHKFDLAAKITGMLLEMDNSELLLLLESPEALAIKVQEAVDVLEASKSKLGGGQENMQHFSLSAEVAVN</sequence>
<evidence type="ECO:0000313" key="2">
    <source>
        <dbReference type="Proteomes" id="UP000827976"/>
    </source>
</evidence>
<evidence type="ECO:0000313" key="1">
    <source>
        <dbReference type="EMBL" id="KAH7661229.1"/>
    </source>
</evidence>
<name>A0ACB7ULA4_DIOAL</name>
<organism evidence="1 2">
    <name type="scientific">Dioscorea alata</name>
    <name type="common">Purple yam</name>
    <dbReference type="NCBI Taxonomy" id="55571"/>
    <lineage>
        <taxon>Eukaryota</taxon>
        <taxon>Viridiplantae</taxon>
        <taxon>Streptophyta</taxon>
        <taxon>Embryophyta</taxon>
        <taxon>Tracheophyta</taxon>
        <taxon>Spermatophyta</taxon>
        <taxon>Magnoliopsida</taxon>
        <taxon>Liliopsida</taxon>
        <taxon>Dioscoreales</taxon>
        <taxon>Dioscoreaceae</taxon>
        <taxon>Dioscorea</taxon>
    </lineage>
</organism>
<protein>
    <submittedName>
        <fullName evidence="1">Polyadenylate-binding protein</fullName>
    </submittedName>
</protein>
<keyword evidence="2" id="KW-1185">Reference proteome</keyword>
<dbReference type="Proteomes" id="UP000827976">
    <property type="component" value="Chromosome 15"/>
</dbReference>
<accession>A0ACB7ULA4</accession>
<reference evidence="2" key="1">
    <citation type="journal article" date="2022" name="Nat. Commun.">
        <title>Chromosome evolution and the genetic basis of agronomically important traits in greater yam.</title>
        <authorList>
            <person name="Bredeson J.V."/>
            <person name="Lyons J.B."/>
            <person name="Oniyinde I.O."/>
            <person name="Okereke N.R."/>
            <person name="Kolade O."/>
            <person name="Nnabue I."/>
            <person name="Nwadili C.O."/>
            <person name="Hribova E."/>
            <person name="Parker M."/>
            <person name="Nwogha J."/>
            <person name="Shu S."/>
            <person name="Carlson J."/>
            <person name="Kariba R."/>
            <person name="Muthemba S."/>
            <person name="Knop K."/>
            <person name="Barton G.J."/>
            <person name="Sherwood A.V."/>
            <person name="Lopez-Montes A."/>
            <person name="Asiedu R."/>
            <person name="Jamnadass R."/>
            <person name="Muchugi A."/>
            <person name="Goodstein D."/>
            <person name="Egesi C.N."/>
            <person name="Featherston J."/>
            <person name="Asfaw A."/>
            <person name="Simpson G.G."/>
            <person name="Dolezel J."/>
            <person name="Hendre P.S."/>
            <person name="Van Deynze A."/>
            <person name="Kumar P.L."/>
            <person name="Obidiegwu J.E."/>
            <person name="Bhattacharjee R."/>
            <person name="Rokhsar D.S."/>
        </authorList>
    </citation>
    <scope>NUCLEOTIDE SEQUENCE [LARGE SCALE GENOMIC DNA]</scope>
    <source>
        <strain evidence="2">cv. TDa95/00328</strain>
    </source>
</reference>
<comment type="caution">
    <text evidence="1">The sequence shown here is derived from an EMBL/GenBank/DDBJ whole genome shotgun (WGS) entry which is preliminary data.</text>
</comment>
<proteinExistence type="predicted"/>
<dbReference type="EMBL" id="CM037025">
    <property type="protein sequence ID" value="KAH7661229.1"/>
    <property type="molecule type" value="Genomic_DNA"/>
</dbReference>
<gene>
    <name evidence="1" type="ORF">IHE45_15G050100</name>
</gene>